<feature type="domain" description="HTH lacI-type" evidence="5">
    <location>
        <begin position="10"/>
        <end position="64"/>
    </location>
</feature>
<keyword evidence="4" id="KW-1133">Transmembrane helix</keyword>
<dbReference type="InterPro" id="IPR010982">
    <property type="entry name" value="Lambda_DNA-bd_dom_sf"/>
</dbReference>
<evidence type="ECO:0000256" key="4">
    <source>
        <dbReference type="SAM" id="Phobius"/>
    </source>
</evidence>
<dbReference type="SMART" id="SM00354">
    <property type="entry name" value="HTH_LACI"/>
    <property type="match status" value="1"/>
</dbReference>
<keyword evidence="2" id="KW-0238">DNA-binding</keyword>
<feature type="transmembrane region" description="Helical" evidence="4">
    <location>
        <begin position="12"/>
        <end position="30"/>
    </location>
</feature>
<dbReference type="CDD" id="cd06267">
    <property type="entry name" value="PBP1_LacI_sugar_binding-like"/>
    <property type="match status" value="1"/>
</dbReference>
<dbReference type="CDD" id="cd01392">
    <property type="entry name" value="HTH_LacI"/>
    <property type="match status" value="1"/>
</dbReference>
<accession>A0A261GAM5</accession>
<dbReference type="SUPFAM" id="SSF47413">
    <property type="entry name" value="lambda repressor-like DNA-binding domains"/>
    <property type="match status" value="1"/>
</dbReference>
<keyword evidence="4" id="KW-0472">Membrane</keyword>
<dbReference type="InterPro" id="IPR046335">
    <property type="entry name" value="LacI/GalR-like_sensor"/>
</dbReference>
<dbReference type="SUPFAM" id="SSF53822">
    <property type="entry name" value="Periplasmic binding protein-like I"/>
    <property type="match status" value="1"/>
</dbReference>
<evidence type="ECO:0000256" key="1">
    <source>
        <dbReference type="ARBA" id="ARBA00023015"/>
    </source>
</evidence>
<evidence type="ECO:0000256" key="2">
    <source>
        <dbReference type="ARBA" id="ARBA00023125"/>
    </source>
</evidence>
<dbReference type="PANTHER" id="PTHR30146">
    <property type="entry name" value="LACI-RELATED TRANSCRIPTIONAL REPRESSOR"/>
    <property type="match status" value="1"/>
</dbReference>
<dbReference type="AlphaFoldDB" id="A0A261GAM5"/>
<evidence type="ECO:0000259" key="5">
    <source>
        <dbReference type="PROSITE" id="PS50932"/>
    </source>
</evidence>
<comment type="caution">
    <text evidence="6">The sequence shown here is derived from an EMBL/GenBank/DDBJ whole genome shotgun (WGS) entry which is preliminary data.</text>
</comment>
<dbReference type="Proteomes" id="UP000216451">
    <property type="component" value="Unassembled WGS sequence"/>
</dbReference>
<dbReference type="Gene3D" id="3.40.50.2300">
    <property type="match status" value="2"/>
</dbReference>
<organism evidence="6 7">
    <name type="scientific">Bifidobacterium aquikefiri</name>
    <dbReference type="NCBI Taxonomy" id="1653207"/>
    <lineage>
        <taxon>Bacteria</taxon>
        <taxon>Bacillati</taxon>
        <taxon>Actinomycetota</taxon>
        <taxon>Actinomycetes</taxon>
        <taxon>Bifidobacteriales</taxon>
        <taxon>Bifidobacteriaceae</taxon>
        <taxon>Bifidobacterium</taxon>
    </lineage>
</organism>
<dbReference type="InterPro" id="IPR028082">
    <property type="entry name" value="Peripla_BP_I"/>
</dbReference>
<dbReference type="GO" id="GO:0000976">
    <property type="term" value="F:transcription cis-regulatory region binding"/>
    <property type="evidence" value="ECO:0007669"/>
    <property type="project" value="TreeGrafter"/>
</dbReference>
<dbReference type="Pfam" id="PF13377">
    <property type="entry name" value="Peripla_BP_3"/>
    <property type="match status" value="1"/>
</dbReference>
<dbReference type="OrthoDB" id="59108at2"/>
<dbReference type="Gene3D" id="1.10.260.40">
    <property type="entry name" value="lambda repressor-like DNA-binding domains"/>
    <property type="match status" value="1"/>
</dbReference>
<protein>
    <submittedName>
        <fullName evidence="6">LacI family transcriptional regulator</fullName>
    </submittedName>
</protein>
<name>A0A261GAM5_9BIFI</name>
<gene>
    <name evidence="6" type="ORF">BAQU_0300</name>
</gene>
<dbReference type="PANTHER" id="PTHR30146:SF109">
    <property type="entry name" value="HTH-TYPE TRANSCRIPTIONAL REGULATOR GALS"/>
    <property type="match status" value="1"/>
</dbReference>
<dbReference type="GeneID" id="98294982"/>
<keyword evidence="4" id="KW-0812">Transmembrane</keyword>
<keyword evidence="3" id="KW-0804">Transcription</keyword>
<dbReference type="EMBL" id="MWXA01000002">
    <property type="protein sequence ID" value="OZG68482.1"/>
    <property type="molecule type" value="Genomic_DNA"/>
</dbReference>
<sequence length="345" mass="37805">MSQNSFDGDVSIANVAALAGVSTATVSRVLSGRRRKDDDLSRRVREAAKQLNYSVNYAASALRSAITNSIGLIVPELNNSMYSSLVQAIEPAVNHVGKQLILGIGSTAAEQEKRIRLGISHRVDGLIIIPAETEFIVPFLENVARQIPVVQLLSQTYSNKLDWVGISETTIMQIIADHLSTAGARSVAYIGSSTNDLDGMTLFTAFHMQMTVSGLSTYTEWIHFTPESVDSGYRIMKKMLSEHNFYPESVICSDGLTAVGVFRACKAAGLNVPEEIKIAVLHDSLLCESGTLESPSFTSVQLPWDRIAKQAMMLVTAERERKSWLPSRRELEPELNIRKSTVVSS</sequence>
<dbReference type="InterPro" id="IPR000843">
    <property type="entry name" value="HTH_LacI"/>
</dbReference>
<reference evidence="6 7" key="1">
    <citation type="journal article" date="2017" name="BMC Genomics">
        <title>Comparative genomic and phylogenomic analyses of the Bifidobacteriaceae family.</title>
        <authorList>
            <person name="Lugli G.A."/>
            <person name="Milani C."/>
            <person name="Turroni F."/>
            <person name="Duranti S."/>
            <person name="Mancabelli L."/>
            <person name="Mangifesta M."/>
            <person name="Ferrario C."/>
            <person name="Modesto M."/>
            <person name="Mattarelli P."/>
            <person name="Jiri K."/>
            <person name="van Sinderen D."/>
            <person name="Ventura M."/>
        </authorList>
    </citation>
    <scope>NUCLEOTIDE SEQUENCE [LARGE SCALE GENOMIC DNA]</scope>
    <source>
        <strain evidence="6 7">LMG 28769</strain>
    </source>
</reference>
<dbReference type="PROSITE" id="PS50932">
    <property type="entry name" value="HTH_LACI_2"/>
    <property type="match status" value="1"/>
</dbReference>
<evidence type="ECO:0000313" key="6">
    <source>
        <dbReference type="EMBL" id="OZG68482.1"/>
    </source>
</evidence>
<dbReference type="Pfam" id="PF00356">
    <property type="entry name" value="LacI"/>
    <property type="match status" value="1"/>
</dbReference>
<evidence type="ECO:0000256" key="3">
    <source>
        <dbReference type="ARBA" id="ARBA00023163"/>
    </source>
</evidence>
<proteinExistence type="predicted"/>
<keyword evidence="7" id="KW-1185">Reference proteome</keyword>
<dbReference type="RefSeq" id="WP_094692280.1">
    <property type="nucleotide sequence ID" value="NZ_CALENZ010000002.1"/>
</dbReference>
<evidence type="ECO:0000313" key="7">
    <source>
        <dbReference type="Proteomes" id="UP000216451"/>
    </source>
</evidence>
<keyword evidence="1" id="KW-0805">Transcription regulation</keyword>
<dbReference type="GO" id="GO:0003700">
    <property type="term" value="F:DNA-binding transcription factor activity"/>
    <property type="evidence" value="ECO:0007669"/>
    <property type="project" value="TreeGrafter"/>
</dbReference>